<dbReference type="AlphaFoldDB" id="A0A1G9V8S8"/>
<dbReference type="PANTHER" id="PTHR43744:SF12">
    <property type="entry name" value="ABC TRANSPORTER PERMEASE PROTEIN MG189-RELATED"/>
    <property type="match status" value="1"/>
</dbReference>
<comment type="similarity">
    <text evidence="7">Belongs to the binding-protein-dependent transport system permease family.</text>
</comment>
<reference evidence="10" key="1">
    <citation type="submission" date="2016-10" db="EMBL/GenBank/DDBJ databases">
        <authorList>
            <person name="Varghese N."/>
            <person name="Submissions S."/>
        </authorList>
    </citation>
    <scope>NUCLEOTIDE SEQUENCE [LARGE SCALE GENOMIC DNA]</scope>
    <source>
        <strain evidence="10">CGMCC 1.6199</strain>
    </source>
</reference>
<dbReference type="Proteomes" id="UP000182347">
    <property type="component" value="Unassembled WGS sequence"/>
</dbReference>
<feature type="transmembrane region" description="Helical" evidence="7">
    <location>
        <begin position="128"/>
        <end position="150"/>
    </location>
</feature>
<evidence type="ECO:0000259" key="8">
    <source>
        <dbReference type="PROSITE" id="PS50928"/>
    </source>
</evidence>
<gene>
    <name evidence="9" type="ORF">SAMN05216244_3172</name>
</gene>
<keyword evidence="6 7" id="KW-0472">Membrane</keyword>
<keyword evidence="10" id="KW-1185">Reference proteome</keyword>
<feature type="transmembrane region" description="Helical" evidence="7">
    <location>
        <begin position="90"/>
        <end position="116"/>
    </location>
</feature>
<evidence type="ECO:0000256" key="6">
    <source>
        <dbReference type="ARBA" id="ARBA00023136"/>
    </source>
</evidence>
<dbReference type="Gene3D" id="1.10.3720.10">
    <property type="entry name" value="MetI-like"/>
    <property type="match status" value="1"/>
</dbReference>
<dbReference type="InterPro" id="IPR035906">
    <property type="entry name" value="MetI-like_sf"/>
</dbReference>
<keyword evidence="3" id="KW-1003">Cell membrane</keyword>
<feature type="transmembrane region" description="Helical" evidence="7">
    <location>
        <begin position="30"/>
        <end position="49"/>
    </location>
</feature>
<dbReference type="PROSITE" id="PS50928">
    <property type="entry name" value="ABC_TM1"/>
    <property type="match status" value="1"/>
</dbReference>
<dbReference type="PANTHER" id="PTHR43744">
    <property type="entry name" value="ABC TRANSPORTER PERMEASE PROTEIN MG189-RELATED-RELATED"/>
    <property type="match status" value="1"/>
</dbReference>
<dbReference type="GO" id="GO:0005886">
    <property type="term" value="C:plasma membrane"/>
    <property type="evidence" value="ECO:0007669"/>
    <property type="project" value="UniProtKB-SubCell"/>
</dbReference>
<name>A0A1G9V8S8_9BACI</name>
<evidence type="ECO:0000256" key="4">
    <source>
        <dbReference type="ARBA" id="ARBA00022692"/>
    </source>
</evidence>
<feature type="transmembrane region" description="Helical" evidence="7">
    <location>
        <begin position="259"/>
        <end position="280"/>
    </location>
</feature>
<evidence type="ECO:0000256" key="7">
    <source>
        <dbReference type="RuleBase" id="RU363032"/>
    </source>
</evidence>
<keyword evidence="4 7" id="KW-0812">Transmembrane</keyword>
<evidence type="ECO:0000256" key="3">
    <source>
        <dbReference type="ARBA" id="ARBA00022475"/>
    </source>
</evidence>
<evidence type="ECO:0000256" key="2">
    <source>
        <dbReference type="ARBA" id="ARBA00022448"/>
    </source>
</evidence>
<feature type="transmembrane region" description="Helical" evidence="7">
    <location>
        <begin position="201"/>
        <end position="223"/>
    </location>
</feature>
<organism evidence="9 10">
    <name type="scientific">Sediminibacillus halophilus</name>
    <dbReference type="NCBI Taxonomy" id="482461"/>
    <lineage>
        <taxon>Bacteria</taxon>
        <taxon>Bacillati</taxon>
        <taxon>Bacillota</taxon>
        <taxon>Bacilli</taxon>
        <taxon>Bacillales</taxon>
        <taxon>Bacillaceae</taxon>
        <taxon>Sediminibacillus</taxon>
    </lineage>
</organism>
<dbReference type="Pfam" id="PF00528">
    <property type="entry name" value="BPD_transp_1"/>
    <property type="match status" value="1"/>
</dbReference>
<protein>
    <submittedName>
        <fullName evidence="9">Multiple sugar transport system permease protein</fullName>
    </submittedName>
</protein>
<accession>A0A1G9V8S8</accession>
<evidence type="ECO:0000313" key="10">
    <source>
        <dbReference type="Proteomes" id="UP000182347"/>
    </source>
</evidence>
<evidence type="ECO:0000256" key="1">
    <source>
        <dbReference type="ARBA" id="ARBA00004651"/>
    </source>
</evidence>
<keyword evidence="2 7" id="KW-0813">Transport</keyword>
<feature type="transmembrane region" description="Helical" evidence="7">
    <location>
        <begin position="162"/>
        <end position="180"/>
    </location>
</feature>
<dbReference type="InterPro" id="IPR000515">
    <property type="entry name" value="MetI-like"/>
</dbReference>
<proteinExistence type="inferred from homology"/>
<evidence type="ECO:0000313" key="9">
    <source>
        <dbReference type="EMBL" id="SDM68285.1"/>
    </source>
</evidence>
<keyword evidence="5 7" id="KW-1133">Transmembrane helix</keyword>
<dbReference type="GO" id="GO:0055085">
    <property type="term" value="P:transmembrane transport"/>
    <property type="evidence" value="ECO:0007669"/>
    <property type="project" value="InterPro"/>
</dbReference>
<comment type="subcellular location">
    <subcellularLocation>
        <location evidence="1 7">Cell membrane</location>
        <topology evidence="1 7">Multi-pass membrane protein</topology>
    </subcellularLocation>
</comment>
<dbReference type="EMBL" id="FNHF01000004">
    <property type="protein sequence ID" value="SDM68285.1"/>
    <property type="molecule type" value="Genomic_DNA"/>
</dbReference>
<evidence type="ECO:0000256" key="5">
    <source>
        <dbReference type="ARBA" id="ARBA00022989"/>
    </source>
</evidence>
<dbReference type="SUPFAM" id="SSF161098">
    <property type="entry name" value="MetI-like"/>
    <property type="match status" value="1"/>
</dbReference>
<dbReference type="STRING" id="482461.SAMN05216244_3172"/>
<sequence length="295" mass="33638">MAMENSSKALVYQNIKSKKSKKRRPIINKILFYLLLIGGASIMLIPFLWMVSTSLKPDGATMVLPPKFVPNEPTTQNYERVTQQFPMMRFLWNSIVVAVLTTIGQMIFSSMAAYAFARMQFRGRDKLFLLYLATMMVPTQVTMIPQFILIKQFGWLDSYPGLIIPTMFAVFGTFLMRQAMLGIPRELEEAAFMDGANHFQVFYRVCLPLIKPMLAALGIFTFMQSWNNFLWPLIVISNQELATLPLGLSLLQGRWATDWGLMMAGVVISVLPILIVYLFAQKYFIQGMTMSGMKE</sequence>
<keyword evidence="9" id="KW-0762">Sugar transport</keyword>
<feature type="domain" description="ABC transmembrane type-1" evidence="8">
    <location>
        <begin position="91"/>
        <end position="280"/>
    </location>
</feature>
<dbReference type="CDD" id="cd06261">
    <property type="entry name" value="TM_PBP2"/>
    <property type="match status" value="1"/>
</dbReference>